<dbReference type="SUPFAM" id="SSF56645">
    <property type="entry name" value="Acyl-CoA dehydrogenase NM domain-like"/>
    <property type="match status" value="1"/>
</dbReference>
<dbReference type="GO" id="GO:0050660">
    <property type="term" value="F:flavin adenine dinucleotide binding"/>
    <property type="evidence" value="ECO:0007669"/>
    <property type="project" value="InterPro"/>
</dbReference>
<evidence type="ECO:0000313" key="10">
    <source>
        <dbReference type="EMBL" id="KDF00163.1"/>
    </source>
</evidence>
<dbReference type="OrthoDB" id="9770681at2"/>
<dbReference type="Pfam" id="PF02770">
    <property type="entry name" value="Acyl-CoA_dh_M"/>
    <property type="match status" value="1"/>
</dbReference>
<feature type="domain" description="Acyl-CoA oxidase/dehydrogenase middle" evidence="8">
    <location>
        <begin position="130"/>
        <end position="224"/>
    </location>
</feature>
<dbReference type="Gene3D" id="2.40.110.10">
    <property type="entry name" value="Butyryl-CoA Dehydrogenase, subunit A, domain 2"/>
    <property type="match status" value="1"/>
</dbReference>
<evidence type="ECO:0000256" key="1">
    <source>
        <dbReference type="ARBA" id="ARBA00001974"/>
    </source>
</evidence>
<feature type="domain" description="Acyl-CoA dehydrogenase/oxidase C-terminal" evidence="7">
    <location>
        <begin position="239"/>
        <end position="384"/>
    </location>
</feature>
<dbReference type="PANTHER" id="PTHR43292:SF4">
    <property type="entry name" value="ACYL-COA DEHYDROGENASE FADE34"/>
    <property type="match status" value="1"/>
</dbReference>
<dbReference type="InterPro" id="IPR006089">
    <property type="entry name" value="Acyl-CoA_DH_CS"/>
</dbReference>
<dbReference type="GO" id="GO:0005886">
    <property type="term" value="C:plasma membrane"/>
    <property type="evidence" value="ECO:0007669"/>
    <property type="project" value="TreeGrafter"/>
</dbReference>
<evidence type="ECO:0000259" key="9">
    <source>
        <dbReference type="Pfam" id="PF02771"/>
    </source>
</evidence>
<dbReference type="InterPro" id="IPR009075">
    <property type="entry name" value="AcylCo_DH/oxidase_C"/>
</dbReference>
<dbReference type="STRING" id="1440774.Y900_014740"/>
<dbReference type="InterPro" id="IPR052161">
    <property type="entry name" value="Mycobact_Acyl-CoA_DH"/>
</dbReference>
<comment type="cofactor">
    <cofactor evidence="1 6">
        <name>FAD</name>
        <dbReference type="ChEBI" id="CHEBI:57692"/>
    </cofactor>
</comment>
<organism evidence="10 11">
    <name type="scientific">Mycolicibacterium aromaticivorans JS19b1 = JCM 16368</name>
    <dbReference type="NCBI Taxonomy" id="1440774"/>
    <lineage>
        <taxon>Bacteria</taxon>
        <taxon>Bacillati</taxon>
        <taxon>Actinomycetota</taxon>
        <taxon>Actinomycetes</taxon>
        <taxon>Mycobacteriales</taxon>
        <taxon>Mycobacteriaceae</taxon>
        <taxon>Mycolicibacterium</taxon>
    </lineage>
</organism>
<dbReference type="EMBL" id="JALN02000001">
    <property type="protein sequence ID" value="KDF00163.1"/>
    <property type="molecule type" value="Genomic_DNA"/>
</dbReference>
<evidence type="ECO:0000256" key="5">
    <source>
        <dbReference type="ARBA" id="ARBA00023002"/>
    </source>
</evidence>
<protein>
    <submittedName>
        <fullName evidence="10">Acyl-CoA dehydrogenase</fullName>
    </submittedName>
</protein>
<evidence type="ECO:0000256" key="2">
    <source>
        <dbReference type="ARBA" id="ARBA00009347"/>
    </source>
</evidence>
<proteinExistence type="inferred from homology"/>
<dbReference type="InterPro" id="IPR037069">
    <property type="entry name" value="AcylCoA_DH/ox_N_sf"/>
</dbReference>
<keyword evidence="5 6" id="KW-0560">Oxidoreductase</keyword>
<dbReference type="InterPro" id="IPR046373">
    <property type="entry name" value="Acyl-CoA_Oxase/DH_mid-dom_sf"/>
</dbReference>
<accession>A0A064CMX8</accession>
<dbReference type="RefSeq" id="WP_036346768.1">
    <property type="nucleotide sequence ID" value="NZ_JALN02000001.1"/>
</dbReference>
<dbReference type="Gene3D" id="1.10.540.10">
    <property type="entry name" value="Acyl-CoA dehydrogenase/oxidase, N-terminal domain"/>
    <property type="match status" value="1"/>
</dbReference>
<sequence length="387" mass="41228">MTDDFAALCADEPELAGLRASIRAFLAADRDEFGWQPTVDAWLSSWDEGFSARLGAAGFLGLTIPREYGGQGLSHLHRYVVTEELLAVGAPVAAHWIADRQVAPGLLAYGSEEQRQRLLPKIAAGQYFSAIGMSEPQAGSDLAASAAKATKTDGGWLLSGTKVWTSGAHLAHQIVVLARTSPVDPDRRHAGFSQFIVPTDSAGITISPIVIMSGEHHFNEVTFDEMFVGDDNLLGEMGNGWHQVTAELSFERSGPERILSTAALLTALVRLLAAQDDLDDHAAAAVGDLLARVISLRQLSVSVARALAAGQSPVNEAALVKDLGTRFEQESVELAADLFGYAATDSPDRDRVAALLNVARLHSPLFTLRGGTNEVLRGVVARGMGLR</sequence>
<reference evidence="10" key="1">
    <citation type="submission" date="2014-05" db="EMBL/GenBank/DDBJ databases">
        <title>Genome sequence of Mycobacterium aromaticivorans strain JS19b1T (= DSM 45407T).</title>
        <authorList>
            <person name="Kwak Y."/>
            <person name="Park G.-S."/>
            <person name="Li Q.X."/>
            <person name="Lee S.-E."/>
            <person name="Shin J.-H."/>
        </authorList>
    </citation>
    <scope>NUCLEOTIDE SEQUENCE [LARGE SCALE GENOMIC DNA]</scope>
    <source>
        <strain evidence="10">JS19b1</strain>
    </source>
</reference>
<comment type="caution">
    <text evidence="10">The sequence shown here is derived from an EMBL/GenBank/DDBJ whole genome shotgun (WGS) entry which is preliminary data.</text>
</comment>
<keyword evidence="11" id="KW-1185">Reference proteome</keyword>
<dbReference type="InterPro" id="IPR006091">
    <property type="entry name" value="Acyl-CoA_Oxase/DH_mid-dom"/>
</dbReference>
<dbReference type="InterPro" id="IPR009100">
    <property type="entry name" value="AcylCoA_DH/oxidase_NM_dom_sf"/>
</dbReference>
<dbReference type="Gene3D" id="1.20.140.10">
    <property type="entry name" value="Butyryl-CoA Dehydrogenase, subunit A, domain 3"/>
    <property type="match status" value="1"/>
</dbReference>
<evidence type="ECO:0000256" key="3">
    <source>
        <dbReference type="ARBA" id="ARBA00022630"/>
    </source>
</evidence>
<dbReference type="GO" id="GO:0003995">
    <property type="term" value="F:acyl-CoA dehydrogenase activity"/>
    <property type="evidence" value="ECO:0007669"/>
    <property type="project" value="InterPro"/>
</dbReference>
<evidence type="ECO:0000256" key="6">
    <source>
        <dbReference type="RuleBase" id="RU362125"/>
    </source>
</evidence>
<dbReference type="PROSITE" id="PS00072">
    <property type="entry name" value="ACYL_COA_DH_1"/>
    <property type="match status" value="1"/>
</dbReference>
<dbReference type="AlphaFoldDB" id="A0A064CMX8"/>
<dbReference type="Pfam" id="PF02771">
    <property type="entry name" value="Acyl-CoA_dh_N"/>
    <property type="match status" value="1"/>
</dbReference>
<keyword evidence="3 6" id="KW-0285">Flavoprotein</keyword>
<keyword evidence="4 6" id="KW-0274">FAD</keyword>
<dbReference type="SUPFAM" id="SSF47203">
    <property type="entry name" value="Acyl-CoA dehydrogenase C-terminal domain-like"/>
    <property type="match status" value="1"/>
</dbReference>
<dbReference type="PANTHER" id="PTHR43292">
    <property type="entry name" value="ACYL-COA DEHYDROGENASE"/>
    <property type="match status" value="1"/>
</dbReference>
<dbReference type="InterPro" id="IPR013786">
    <property type="entry name" value="AcylCoA_DH/ox_N"/>
</dbReference>
<dbReference type="InterPro" id="IPR036250">
    <property type="entry name" value="AcylCo_DH-like_C"/>
</dbReference>
<gene>
    <name evidence="10" type="ORF">Y900_014740</name>
</gene>
<evidence type="ECO:0000259" key="8">
    <source>
        <dbReference type="Pfam" id="PF02770"/>
    </source>
</evidence>
<name>A0A064CMX8_9MYCO</name>
<dbReference type="Proteomes" id="UP000022835">
    <property type="component" value="Unassembled WGS sequence"/>
</dbReference>
<evidence type="ECO:0000313" key="11">
    <source>
        <dbReference type="Proteomes" id="UP000022835"/>
    </source>
</evidence>
<evidence type="ECO:0000256" key="4">
    <source>
        <dbReference type="ARBA" id="ARBA00022827"/>
    </source>
</evidence>
<dbReference type="eggNOG" id="COG1960">
    <property type="taxonomic scope" value="Bacteria"/>
</dbReference>
<evidence type="ECO:0000259" key="7">
    <source>
        <dbReference type="Pfam" id="PF00441"/>
    </source>
</evidence>
<feature type="domain" description="Acyl-CoA dehydrogenase/oxidase N-terminal" evidence="9">
    <location>
        <begin position="18"/>
        <end position="126"/>
    </location>
</feature>
<comment type="similarity">
    <text evidence="2 6">Belongs to the acyl-CoA dehydrogenase family.</text>
</comment>
<dbReference type="Pfam" id="PF00441">
    <property type="entry name" value="Acyl-CoA_dh_1"/>
    <property type="match status" value="1"/>
</dbReference>